<dbReference type="InterPro" id="IPR013783">
    <property type="entry name" value="Ig-like_fold"/>
</dbReference>
<dbReference type="SMART" id="SM00408">
    <property type="entry name" value="IGc2"/>
    <property type="match status" value="2"/>
</dbReference>
<dbReference type="GO" id="GO:0008045">
    <property type="term" value="P:motor neuron axon guidance"/>
    <property type="evidence" value="ECO:0007669"/>
    <property type="project" value="TreeGrafter"/>
</dbReference>
<dbReference type="PANTHER" id="PTHR21261">
    <property type="entry name" value="BEAT PROTEIN"/>
    <property type="match status" value="1"/>
</dbReference>
<dbReference type="Proteomes" id="UP000069272">
    <property type="component" value="Chromosome 2L"/>
</dbReference>
<dbReference type="STRING" id="7167.A0A182F4L0"/>
<dbReference type="VEuPathDB" id="VectorBase:AALB20_033507"/>
<reference evidence="2" key="2">
    <citation type="submission" date="2022-08" db="UniProtKB">
        <authorList>
            <consortium name="EnsemblMetazoa"/>
        </authorList>
    </citation>
    <scope>IDENTIFICATION</scope>
    <source>
        <strain evidence="2">STECLA/ALBI9_A</strain>
    </source>
</reference>
<evidence type="ECO:0000259" key="1">
    <source>
        <dbReference type="PROSITE" id="PS50835"/>
    </source>
</evidence>
<dbReference type="VEuPathDB" id="VectorBase:AALB20_033160"/>
<dbReference type="InterPro" id="IPR036179">
    <property type="entry name" value="Ig-like_dom_sf"/>
</dbReference>
<dbReference type="Pfam" id="PF07686">
    <property type="entry name" value="V-set"/>
    <property type="match status" value="1"/>
</dbReference>
<evidence type="ECO:0000313" key="2">
    <source>
        <dbReference type="EnsemblMetazoa" id="AALB001400-PA"/>
    </source>
</evidence>
<name>A0A182F4L0_ANOAL</name>
<evidence type="ECO:0000313" key="3">
    <source>
        <dbReference type="Proteomes" id="UP000069272"/>
    </source>
</evidence>
<dbReference type="FunFam" id="2.60.40.10:FF:000437">
    <property type="entry name" value="Beat-IIIc, isoform A"/>
    <property type="match status" value="2"/>
</dbReference>
<feature type="domain" description="Ig-like" evidence="1">
    <location>
        <begin position="319"/>
        <end position="406"/>
    </location>
</feature>
<accession>A0A182F4L0</accession>
<sequence length="418" mass="46971">MCGRTEGYLVFGLPPPESVQHPPAVRAIKLTGLRVPKYAILGQSVQLECPYEMEGDELYSVRWYKDGNEFYRFVPRDKPEMQVFPQRGVSVNVHNSSNNHVTLETVKLSSSGKYLCEVSAEAPDFQTVSQHGEMQVVVLPDEDPIITGGKARYQINDYVRVNCTSGRARPAAQLAWYINSELVDPTLVRRYPTIVSFPDQLETSILGLEFRVKQKHFRRGDMKLKCLATIHNVYWKSNEESVESDKPQKAPILESRKSGLSSTVTRADRVHVEGSTHASHCVTRAFNDQNIRSFRFSEVEMCVGLTLTQLQIPPHVLVNSNVSLECIFDMDGAALYAVKWYKDGNEFYRFTPANRPQTQSFLLPGVSVDLQMSGKNALLLNNVSLDTSGQYTCEVSAEAPTFLTVSATEDMHVIGKMY</sequence>
<dbReference type="PROSITE" id="PS50835">
    <property type="entry name" value="IG_LIKE"/>
    <property type="match status" value="2"/>
</dbReference>
<dbReference type="InterPro" id="IPR013106">
    <property type="entry name" value="Ig_V-set"/>
</dbReference>
<dbReference type="PANTHER" id="PTHR21261:SF15">
    <property type="entry name" value="BEATEN PATH IIIA, ISOFORM D-RELATED"/>
    <property type="match status" value="1"/>
</dbReference>
<dbReference type="AlphaFoldDB" id="A0A182F4L0"/>
<dbReference type="InterPro" id="IPR003599">
    <property type="entry name" value="Ig_sub"/>
</dbReference>
<dbReference type="SMART" id="SM00409">
    <property type="entry name" value="IG"/>
    <property type="match status" value="2"/>
</dbReference>
<proteinExistence type="predicted"/>
<dbReference type="SUPFAM" id="SSF48726">
    <property type="entry name" value="Immunoglobulin"/>
    <property type="match status" value="2"/>
</dbReference>
<protein>
    <recommendedName>
        <fullName evidence="1">Ig-like domain-containing protein</fullName>
    </recommendedName>
</protein>
<keyword evidence="3" id="KW-1185">Reference proteome</keyword>
<dbReference type="InterPro" id="IPR003598">
    <property type="entry name" value="Ig_sub2"/>
</dbReference>
<organism evidence="2 3">
    <name type="scientific">Anopheles albimanus</name>
    <name type="common">New world malaria mosquito</name>
    <dbReference type="NCBI Taxonomy" id="7167"/>
    <lineage>
        <taxon>Eukaryota</taxon>
        <taxon>Metazoa</taxon>
        <taxon>Ecdysozoa</taxon>
        <taxon>Arthropoda</taxon>
        <taxon>Hexapoda</taxon>
        <taxon>Insecta</taxon>
        <taxon>Pterygota</taxon>
        <taxon>Neoptera</taxon>
        <taxon>Endopterygota</taxon>
        <taxon>Diptera</taxon>
        <taxon>Nematocera</taxon>
        <taxon>Culicoidea</taxon>
        <taxon>Culicidae</taxon>
        <taxon>Anophelinae</taxon>
        <taxon>Anopheles</taxon>
    </lineage>
</organism>
<dbReference type="FunFam" id="2.60.40.10:FF:001634">
    <property type="entry name" value="Beat-IIIc, isoform B"/>
    <property type="match status" value="1"/>
</dbReference>
<dbReference type="Gene3D" id="2.60.40.10">
    <property type="entry name" value="Immunoglobulins"/>
    <property type="match status" value="2"/>
</dbReference>
<dbReference type="VEuPathDB" id="VectorBase:AALB001400"/>
<feature type="domain" description="Ig-like" evidence="1">
    <location>
        <begin position="23"/>
        <end position="129"/>
    </location>
</feature>
<dbReference type="Pfam" id="PF13895">
    <property type="entry name" value="Ig_2"/>
    <property type="match status" value="1"/>
</dbReference>
<reference evidence="2 3" key="1">
    <citation type="journal article" date="2017" name="G3 (Bethesda)">
        <title>The Physical Genome Mapping of Anopheles albimanus Corrected Scaffold Misassemblies and Identified Interarm Rearrangements in Genus Anopheles.</title>
        <authorList>
            <person name="Artemov G.N."/>
            <person name="Peery A.N."/>
            <person name="Jiang X."/>
            <person name="Tu Z."/>
            <person name="Stegniy V.N."/>
            <person name="Sharakhova M.V."/>
            <person name="Sharakhov I.V."/>
        </authorList>
    </citation>
    <scope>NUCLEOTIDE SEQUENCE [LARGE SCALE GENOMIC DNA]</scope>
    <source>
        <strain evidence="2 3">ALBI9_A</strain>
    </source>
</reference>
<dbReference type="EnsemblMetazoa" id="AALB001400-RA">
    <property type="protein sequence ID" value="AALB001400-PA"/>
    <property type="gene ID" value="AALB001400"/>
</dbReference>
<dbReference type="InterPro" id="IPR007110">
    <property type="entry name" value="Ig-like_dom"/>
</dbReference>
<dbReference type="CDD" id="cd00096">
    <property type="entry name" value="Ig"/>
    <property type="match status" value="1"/>
</dbReference>